<evidence type="ECO:0000313" key="2">
    <source>
        <dbReference type="EMBL" id="GJT75020.1"/>
    </source>
</evidence>
<protein>
    <submittedName>
        <fullName evidence="2">Uncharacterized protein</fullName>
    </submittedName>
</protein>
<comment type="caution">
    <text evidence="2">The sequence shown here is derived from an EMBL/GenBank/DDBJ whole genome shotgun (WGS) entry which is preliminary data.</text>
</comment>
<gene>
    <name evidence="2" type="ORF">Tco_1041745</name>
</gene>
<proteinExistence type="predicted"/>
<feature type="region of interest" description="Disordered" evidence="1">
    <location>
        <begin position="138"/>
        <end position="162"/>
    </location>
</feature>
<evidence type="ECO:0000256" key="1">
    <source>
        <dbReference type="SAM" id="MobiDB-lite"/>
    </source>
</evidence>
<organism evidence="2 3">
    <name type="scientific">Tanacetum coccineum</name>
    <dbReference type="NCBI Taxonomy" id="301880"/>
    <lineage>
        <taxon>Eukaryota</taxon>
        <taxon>Viridiplantae</taxon>
        <taxon>Streptophyta</taxon>
        <taxon>Embryophyta</taxon>
        <taxon>Tracheophyta</taxon>
        <taxon>Spermatophyta</taxon>
        <taxon>Magnoliopsida</taxon>
        <taxon>eudicotyledons</taxon>
        <taxon>Gunneridae</taxon>
        <taxon>Pentapetalae</taxon>
        <taxon>asterids</taxon>
        <taxon>campanulids</taxon>
        <taxon>Asterales</taxon>
        <taxon>Asteraceae</taxon>
        <taxon>Asteroideae</taxon>
        <taxon>Anthemideae</taxon>
        <taxon>Anthemidinae</taxon>
        <taxon>Tanacetum</taxon>
    </lineage>
</organism>
<dbReference type="Proteomes" id="UP001151760">
    <property type="component" value="Unassembled WGS sequence"/>
</dbReference>
<keyword evidence="3" id="KW-1185">Reference proteome</keyword>
<dbReference type="EMBL" id="BQNB010018492">
    <property type="protein sequence ID" value="GJT75020.1"/>
    <property type="molecule type" value="Genomic_DNA"/>
</dbReference>
<reference evidence="2" key="2">
    <citation type="submission" date="2022-01" db="EMBL/GenBank/DDBJ databases">
        <authorList>
            <person name="Yamashiro T."/>
            <person name="Shiraishi A."/>
            <person name="Satake H."/>
            <person name="Nakayama K."/>
        </authorList>
    </citation>
    <scope>NUCLEOTIDE SEQUENCE</scope>
</reference>
<evidence type="ECO:0000313" key="3">
    <source>
        <dbReference type="Proteomes" id="UP001151760"/>
    </source>
</evidence>
<name>A0ABQ5GH10_9ASTR</name>
<accession>A0ABQ5GH10</accession>
<reference evidence="2" key="1">
    <citation type="journal article" date="2022" name="Int. J. Mol. Sci.">
        <title>Draft Genome of Tanacetum Coccineum: Genomic Comparison of Closely Related Tanacetum-Family Plants.</title>
        <authorList>
            <person name="Yamashiro T."/>
            <person name="Shiraishi A."/>
            <person name="Nakayama K."/>
            <person name="Satake H."/>
        </authorList>
    </citation>
    <scope>NUCLEOTIDE SEQUENCE</scope>
</reference>
<sequence>MLNEIDSLFGVRAAGCVVPNDVLVGKAKEYVSNTLDHELLIAAELRGCLLADIIFQNHRSKEEGNETLMSRVPKVVENGENDFWATLQLLISGEKDIIRHIFIALDTPTRELLKENNRALKEVNVMFESGKLSRIDDKVVQDQRQRDDNDLQDERQGQPKEE</sequence>